<feature type="chain" id="PRO_5046044789" evidence="1">
    <location>
        <begin position="25"/>
        <end position="383"/>
    </location>
</feature>
<accession>A0ABV7FK92</accession>
<dbReference type="Pfam" id="PF07394">
    <property type="entry name" value="DUF1501"/>
    <property type="match status" value="1"/>
</dbReference>
<gene>
    <name evidence="2" type="ORF">ACFOHL_03680</name>
</gene>
<name>A0ABV7FK92_9ALTE</name>
<evidence type="ECO:0000313" key="3">
    <source>
        <dbReference type="Proteomes" id="UP001595478"/>
    </source>
</evidence>
<reference evidence="3" key="1">
    <citation type="journal article" date="2019" name="Int. J. Syst. Evol. Microbiol.">
        <title>The Global Catalogue of Microorganisms (GCM) 10K type strain sequencing project: providing services to taxonomists for standard genome sequencing and annotation.</title>
        <authorList>
            <consortium name="The Broad Institute Genomics Platform"/>
            <consortium name="The Broad Institute Genome Sequencing Center for Infectious Disease"/>
            <person name="Wu L."/>
            <person name="Ma J."/>
        </authorList>
    </citation>
    <scope>NUCLEOTIDE SEQUENCE [LARGE SCALE GENOMIC DNA]</scope>
    <source>
        <strain evidence="3">KCTC 52473</strain>
    </source>
</reference>
<protein>
    <submittedName>
        <fullName evidence="2">DUF1501 domain-containing protein</fullName>
    </submittedName>
</protein>
<proteinExistence type="predicted"/>
<dbReference type="Proteomes" id="UP001595478">
    <property type="component" value="Unassembled WGS sequence"/>
</dbReference>
<evidence type="ECO:0000313" key="2">
    <source>
        <dbReference type="EMBL" id="MFC3120709.1"/>
    </source>
</evidence>
<comment type="caution">
    <text evidence="2">The sequence shown here is derived from an EMBL/GenBank/DDBJ whole genome shotgun (WGS) entry which is preliminary data.</text>
</comment>
<dbReference type="PANTHER" id="PTHR43737">
    <property type="entry name" value="BLL7424 PROTEIN"/>
    <property type="match status" value="1"/>
</dbReference>
<keyword evidence="1" id="KW-0732">Signal</keyword>
<organism evidence="2 3">
    <name type="scientific">Agaribacter flavus</name>
    <dbReference type="NCBI Taxonomy" id="1902781"/>
    <lineage>
        <taxon>Bacteria</taxon>
        <taxon>Pseudomonadati</taxon>
        <taxon>Pseudomonadota</taxon>
        <taxon>Gammaproteobacteria</taxon>
        <taxon>Alteromonadales</taxon>
        <taxon>Alteromonadaceae</taxon>
        <taxon>Agaribacter</taxon>
    </lineage>
</organism>
<dbReference type="PANTHER" id="PTHR43737:SF1">
    <property type="entry name" value="DUF1501 DOMAIN-CONTAINING PROTEIN"/>
    <property type="match status" value="1"/>
</dbReference>
<keyword evidence="3" id="KW-1185">Reference proteome</keyword>
<sequence length="383" mass="42457">MRRRDFIKSSAASLVLLSSMPASGFWLSDKKRLSKTQNKVIWVFLRGAMDGLSALAPTADPDFKKYREAYYQGDKTPLLPLSSGFALDPNLSFFHQSFLAKELSAVVAVASAYRKRSHFDAQDQMESGLDDTNHESGWLARALSVSEGQALAIAHTTPIALKGGQVPHTWYPSSLDKVDDDLLKRLKDMYQNDSLLLPNITAAISQSSNESMMSKSKKRANFTTLASECGRLLSSDQNLRCAMLEMGGWDTHNNQKNRLSRQFTQLNDGMENLKDSLGSDWENTLVFISTEFGRTVAMNGTKGTDHGSASTMFVLGGALKHKNQLLSGGQVYGQWLGLAQLLQGRDLMPSSDIRYWLSRGLQMHWGLKQAQINQVFPDLPPLA</sequence>
<dbReference type="RefSeq" id="WP_376918839.1">
    <property type="nucleotide sequence ID" value="NZ_JBHRSW010000005.1"/>
</dbReference>
<evidence type="ECO:0000256" key="1">
    <source>
        <dbReference type="SAM" id="SignalP"/>
    </source>
</evidence>
<dbReference type="InterPro" id="IPR010869">
    <property type="entry name" value="DUF1501"/>
</dbReference>
<dbReference type="EMBL" id="JBHRSW010000005">
    <property type="protein sequence ID" value="MFC3120709.1"/>
    <property type="molecule type" value="Genomic_DNA"/>
</dbReference>
<feature type="signal peptide" evidence="1">
    <location>
        <begin position="1"/>
        <end position="24"/>
    </location>
</feature>